<feature type="region of interest" description="Disordered" evidence="1">
    <location>
        <begin position="149"/>
        <end position="190"/>
    </location>
</feature>
<comment type="caution">
    <text evidence="2">The sequence shown here is derived from an EMBL/GenBank/DDBJ whole genome shotgun (WGS) entry which is preliminary data.</text>
</comment>
<feature type="compositionally biased region" description="Low complexity" evidence="1">
    <location>
        <begin position="156"/>
        <end position="182"/>
    </location>
</feature>
<organism evidence="2 3">
    <name type="scientific">Lyophyllum shimeji</name>
    <name type="common">Hon-shimeji</name>
    <name type="synonym">Tricholoma shimeji</name>
    <dbReference type="NCBI Taxonomy" id="47721"/>
    <lineage>
        <taxon>Eukaryota</taxon>
        <taxon>Fungi</taxon>
        <taxon>Dikarya</taxon>
        <taxon>Basidiomycota</taxon>
        <taxon>Agaricomycotina</taxon>
        <taxon>Agaricomycetes</taxon>
        <taxon>Agaricomycetidae</taxon>
        <taxon>Agaricales</taxon>
        <taxon>Tricholomatineae</taxon>
        <taxon>Lyophyllaceae</taxon>
        <taxon>Lyophyllum</taxon>
    </lineage>
</organism>
<proteinExistence type="predicted"/>
<dbReference type="AlphaFoldDB" id="A0A9P3UUP4"/>
<dbReference type="Proteomes" id="UP001063166">
    <property type="component" value="Unassembled WGS sequence"/>
</dbReference>
<evidence type="ECO:0000313" key="2">
    <source>
        <dbReference type="EMBL" id="GLB45833.1"/>
    </source>
</evidence>
<protein>
    <submittedName>
        <fullName evidence="2">Uncharacterized protein</fullName>
    </submittedName>
</protein>
<feature type="compositionally biased region" description="Basic and acidic residues" evidence="1">
    <location>
        <begin position="374"/>
        <end position="386"/>
    </location>
</feature>
<keyword evidence="3" id="KW-1185">Reference proteome</keyword>
<feature type="compositionally biased region" description="Low complexity" evidence="1">
    <location>
        <begin position="402"/>
        <end position="424"/>
    </location>
</feature>
<feature type="region of interest" description="Disordered" evidence="1">
    <location>
        <begin position="40"/>
        <end position="116"/>
    </location>
</feature>
<accession>A0A9P3UUP4</accession>
<reference evidence="2" key="1">
    <citation type="submission" date="2022-07" db="EMBL/GenBank/DDBJ databases">
        <title>The genome of Lyophyllum shimeji provides insight into the initial evolution of ectomycorrhizal fungal genome.</title>
        <authorList>
            <person name="Kobayashi Y."/>
            <person name="Shibata T."/>
            <person name="Hirakawa H."/>
            <person name="Shigenobu S."/>
            <person name="Nishiyama T."/>
            <person name="Yamada A."/>
            <person name="Hasebe M."/>
            <person name="Kawaguchi M."/>
        </authorList>
    </citation>
    <scope>NUCLEOTIDE SEQUENCE</scope>
    <source>
        <strain evidence="2">AT787</strain>
    </source>
</reference>
<evidence type="ECO:0000313" key="3">
    <source>
        <dbReference type="Proteomes" id="UP001063166"/>
    </source>
</evidence>
<dbReference type="EMBL" id="BRPK01000032">
    <property type="protein sequence ID" value="GLB45833.1"/>
    <property type="molecule type" value="Genomic_DNA"/>
</dbReference>
<sequence length="519" mass="56940">MGRDKDRAQVHHTQRRNGKYRLRGNELEICHGQRYLLVSRLRQADPTQTLPDPRSPTRCTRTRPPPSSPQSSNVRRTTTSGPQRQRGGFVQGTGRVKPNGSIERADSKPQAPPIPAAPVKLCTVIDQGPTPLYCADECQMADLNRAIPHNFNPQRSSTSSPDSFSSSDSIVSSIESQSSVESAPPTTPMSPSLATLAAIYNFPPLPPPAPIDEDDTPVPCRSPNEYCSGIMMAARYIASELCAKSQKRGSYGHLTTSTEPRQPIPGWTDGSNAWRAIVYSITPPDSSTRVTHNSFATRSSRAVQSILTHSAPRAQTSASLPTHAVSESDAELLTQFSQSFRRNSGSSTCLSTSPAPLSTFPSSSSSFPMTPPQQKRERSLLKRGAEGKLLVPQVMMRVNSGTSSASPLSQRSTSSRSTKSPRSRANWSNDEDDRTQRCDGASSLPQTIKRPTVESRSWSYDNIKTYPIMRLPPKTRIEKRKEKRIVDGAEVEVEVDVEVQIEEKVKRLFLFSAPTTVPV</sequence>
<dbReference type="OrthoDB" id="3365472at2759"/>
<gene>
    <name evidence="2" type="ORF">LshimejAT787_3200040</name>
</gene>
<evidence type="ECO:0000256" key="1">
    <source>
        <dbReference type="SAM" id="MobiDB-lite"/>
    </source>
</evidence>
<name>A0A9P3UUP4_LYOSH</name>
<feature type="region of interest" description="Disordered" evidence="1">
    <location>
        <begin position="342"/>
        <end position="450"/>
    </location>
</feature>
<feature type="compositionally biased region" description="Low complexity" evidence="1">
    <location>
        <begin position="350"/>
        <end position="368"/>
    </location>
</feature>